<sequence length="548" mass="61446">MTFTRLVVLEIRAKLMIVTIAGLKYARNREHRRKRIAKRSYGLSGIEKRRKISKYWSKGLIAVRGGGLESPPRYAMVVKYLRFPKNFATKNQDFEAFKQSSEAIRSHESSQGTCFQVLIVVLKPEIQSSLYYQFGDTLLHLYYQYLYHDIKVLILELYLVNPCVAEQKTLIVLSVDTPFTGRIASPLAIKDNGEDALTALATTNFVYSAMANPGENYIYQRFPYIILDDTPSDSSGSSSGAVPSHASSVSSQVGPQLSATPPGSPFVPPLPPGSPFIPPPPPGSPPVHSPPHSPLADASAMRRQSSSPHRAPAWDGLRRMRGQARKTTGLPPRRPMAPRDEPAPVHEVGESSHQAELRAQVQQVSQDLLGLRQDLQQHHATMEDTRNTVLEILASHLALMDHVTTQGADTLAWRATIEDRLRRTWWREMIAACKQQVAAFGERLQGLIWTLGTLSTEARLIWLAIVLATIAIVLACLPYFLRTRAILYENISKRERICNVNENISKRERICNVNENISKQERICNVNENISKRERICNVNENISVTKV</sequence>
<keyword evidence="2" id="KW-0812">Transmembrane</keyword>
<protein>
    <submittedName>
        <fullName evidence="3">Uncharacterized protein</fullName>
    </submittedName>
</protein>
<reference evidence="3 4" key="1">
    <citation type="submission" date="2019-05" db="EMBL/GenBank/DDBJ databases">
        <title>Mikania micrantha, genome provides insights into the molecular mechanism of rapid growth.</title>
        <authorList>
            <person name="Liu B."/>
        </authorList>
    </citation>
    <scope>NUCLEOTIDE SEQUENCE [LARGE SCALE GENOMIC DNA]</scope>
    <source>
        <strain evidence="3">NLD-2019</strain>
        <tissue evidence="3">Leaf</tissue>
    </source>
</reference>
<feature type="compositionally biased region" description="Basic and acidic residues" evidence="1">
    <location>
        <begin position="337"/>
        <end position="346"/>
    </location>
</feature>
<keyword evidence="2" id="KW-0472">Membrane</keyword>
<comment type="caution">
    <text evidence="3">The sequence shown here is derived from an EMBL/GenBank/DDBJ whole genome shotgun (WGS) entry which is preliminary data.</text>
</comment>
<feature type="compositionally biased region" description="Low complexity" evidence="1">
    <location>
        <begin position="233"/>
        <end position="251"/>
    </location>
</feature>
<keyword evidence="2" id="KW-1133">Transmembrane helix</keyword>
<accession>A0A5N6P9E7</accession>
<feature type="region of interest" description="Disordered" evidence="1">
    <location>
        <begin position="233"/>
        <end position="346"/>
    </location>
</feature>
<feature type="transmembrane region" description="Helical" evidence="2">
    <location>
        <begin position="460"/>
        <end position="481"/>
    </location>
</feature>
<name>A0A5N6P9E7_9ASTR</name>
<evidence type="ECO:0000313" key="4">
    <source>
        <dbReference type="Proteomes" id="UP000326396"/>
    </source>
</evidence>
<keyword evidence="4" id="KW-1185">Reference proteome</keyword>
<proteinExistence type="predicted"/>
<dbReference type="Proteomes" id="UP000326396">
    <property type="component" value="Linkage Group LG13"/>
</dbReference>
<feature type="compositionally biased region" description="Pro residues" evidence="1">
    <location>
        <begin position="262"/>
        <end position="293"/>
    </location>
</feature>
<evidence type="ECO:0000313" key="3">
    <source>
        <dbReference type="EMBL" id="KAD6118791.1"/>
    </source>
</evidence>
<evidence type="ECO:0000256" key="1">
    <source>
        <dbReference type="SAM" id="MobiDB-lite"/>
    </source>
</evidence>
<evidence type="ECO:0000256" key="2">
    <source>
        <dbReference type="SAM" id="Phobius"/>
    </source>
</evidence>
<gene>
    <name evidence="3" type="ORF">E3N88_10062</name>
</gene>
<dbReference type="AlphaFoldDB" id="A0A5N6P9E7"/>
<dbReference type="EMBL" id="SZYD01000005">
    <property type="protein sequence ID" value="KAD6118791.1"/>
    <property type="molecule type" value="Genomic_DNA"/>
</dbReference>
<organism evidence="3 4">
    <name type="scientific">Mikania micrantha</name>
    <name type="common">bitter vine</name>
    <dbReference type="NCBI Taxonomy" id="192012"/>
    <lineage>
        <taxon>Eukaryota</taxon>
        <taxon>Viridiplantae</taxon>
        <taxon>Streptophyta</taxon>
        <taxon>Embryophyta</taxon>
        <taxon>Tracheophyta</taxon>
        <taxon>Spermatophyta</taxon>
        <taxon>Magnoliopsida</taxon>
        <taxon>eudicotyledons</taxon>
        <taxon>Gunneridae</taxon>
        <taxon>Pentapetalae</taxon>
        <taxon>asterids</taxon>
        <taxon>campanulids</taxon>
        <taxon>Asterales</taxon>
        <taxon>Asteraceae</taxon>
        <taxon>Asteroideae</taxon>
        <taxon>Heliantheae alliance</taxon>
        <taxon>Eupatorieae</taxon>
        <taxon>Mikania</taxon>
    </lineage>
</organism>